<accession>A0AA35YHB5</accession>
<keyword evidence="3" id="KW-0862">Zinc</keyword>
<evidence type="ECO:0000313" key="7">
    <source>
        <dbReference type="EMBL" id="CAI9273944.1"/>
    </source>
</evidence>
<keyword evidence="8" id="KW-1185">Reference proteome</keyword>
<organism evidence="7 8">
    <name type="scientific">Lactuca saligna</name>
    <name type="common">Willowleaf lettuce</name>
    <dbReference type="NCBI Taxonomy" id="75948"/>
    <lineage>
        <taxon>Eukaryota</taxon>
        <taxon>Viridiplantae</taxon>
        <taxon>Streptophyta</taxon>
        <taxon>Embryophyta</taxon>
        <taxon>Tracheophyta</taxon>
        <taxon>Spermatophyta</taxon>
        <taxon>Magnoliopsida</taxon>
        <taxon>eudicotyledons</taxon>
        <taxon>Gunneridae</taxon>
        <taxon>Pentapetalae</taxon>
        <taxon>asterids</taxon>
        <taxon>campanulids</taxon>
        <taxon>Asterales</taxon>
        <taxon>Asteraceae</taxon>
        <taxon>Cichorioideae</taxon>
        <taxon>Cichorieae</taxon>
        <taxon>Lactucinae</taxon>
        <taxon>Lactuca</taxon>
    </lineage>
</organism>
<feature type="compositionally biased region" description="Gly residues" evidence="5">
    <location>
        <begin position="942"/>
        <end position="951"/>
    </location>
</feature>
<gene>
    <name evidence="7" type="ORF">LSALG_LOCUS14060</name>
</gene>
<evidence type="ECO:0000256" key="1">
    <source>
        <dbReference type="ARBA" id="ARBA00022723"/>
    </source>
</evidence>
<dbReference type="PANTHER" id="PTHR31973:SF190">
    <property type="entry name" value="MULE TRANSPOSASE DOMAIN-CONTAINING PROTEIN"/>
    <property type="match status" value="1"/>
</dbReference>
<dbReference type="Proteomes" id="UP001177003">
    <property type="component" value="Chromosome 2"/>
</dbReference>
<dbReference type="Pfam" id="PF26130">
    <property type="entry name" value="PB1-like"/>
    <property type="match status" value="1"/>
</dbReference>
<dbReference type="PANTHER" id="PTHR31973">
    <property type="entry name" value="POLYPROTEIN, PUTATIVE-RELATED"/>
    <property type="match status" value="1"/>
</dbReference>
<keyword evidence="1" id="KW-0479">Metal-binding</keyword>
<evidence type="ECO:0000256" key="5">
    <source>
        <dbReference type="SAM" id="MobiDB-lite"/>
    </source>
</evidence>
<feature type="region of interest" description="Disordered" evidence="5">
    <location>
        <begin position="929"/>
        <end position="957"/>
    </location>
</feature>
<dbReference type="Pfam" id="PF10551">
    <property type="entry name" value="MULE"/>
    <property type="match status" value="1"/>
</dbReference>
<feature type="region of interest" description="Disordered" evidence="5">
    <location>
        <begin position="174"/>
        <end position="194"/>
    </location>
</feature>
<keyword evidence="2 4" id="KW-0863">Zinc-finger</keyword>
<evidence type="ECO:0000259" key="6">
    <source>
        <dbReference type="PROSITE" id="PS50966"/>
    </source>
</evidence>
<dbReference type="GO" id="GO:0008270">
    <property type="term" value="F:zinc ion binding"/>
    <property type="evidence" value="ECO:0007669"/>
    <property type="project" value="UniProtKB-KW"/>
</dbReference>
<dbReference type="PROSITE" id="PS50966">
    <property type="entry name" value="ZF_SWIM"/>
    <property type="match status" value="1"/>
</dbReference>
<dbReference type="EMBL" id="OX465078">
    <property type="protein sequence ID" value="CAI9273944.1"/>
    <property type="molecule type" value="Genomic_DNA"/>
</dbReference>
<proteinExistence type="predicted"/>
<evidence type="ECO:0000313" key="8">
    <source>
        <dbReference type="Proteomes" id="UP001177003"/>
    </source>
</evidence>
<reference evidence="7" key="1">
    <citation type="submission" date="2023-04" db="EMBL/GenBank/DDBJ databases">
        <authorList>
            <person name="Vijverberg K."/>
            <person name="Xiong W."/>
            <person name="Schranz E."/>
        </authorList>
    </citation>
    <scope>NUCLEOTIDE SEQUENCE</scope>
</reference>
<dbReference type="InterPro" id="IPR058594">
    <property type="entry name" value="PB1-like_dom_pln"/>
</dbReference>
<feature type="domain" description="SWIM-type" evidence="6">
    <location>
        <begin position="788"/>
        <end position="830"/>
    </location>
</feature>
<dbReference type="InterPro" id="IPR018289">
    <property type="entry name" value="MULE_transposase_dom"/>
</dbReference>
<dbReference type="AlphaFoldDB" id="A0AA35YHB5"/>
<evidence type="ECO:0000256" key="3">
    <source>
        <dbReference type="ARBA" id="ARBA00022833"/>
    </source>
</evidence>
<protein>
    <recommendedName>
        <fullName evidence="6">SWIM-type domain-containing protein</fullName>
    </recommendedName>
</protein>
<dbReference type="InterPro" id="IPR006564">
    <property type="entry name" value="Znf_PMZ"/>
</dbReference>
<sequence>MVSWHIRGEMDEIDVDQSYAGHPTMFSIRMHHGGDFTSFPGRKYIRGKKTFVDLLDIDTFSVHDIDEMMEDLGYASIGKPLYYHFQRPLGDLDFGLFALASDEDVRYLGSFVAKHKLIEVYIEHDKTTLHTYLMSPTHSKVRITEITEPPSCSKTLFLEWHSTPVVDLEDDMDHMEKESGNDPTPTGHLEKDLGNDATVTDHMENDLGNDATLTDHMENDLVNDANDFGKFGELESDNDESDDSDFFVDIENILDDINVDMQDFEMNIDKDVEWVGGSSNTVVDEGTQDEALEVINTDFLASDSSSDEGINGQRKKSIRAIQRAHENDEALVSEPFYIFQKFGSAKEFKDKVKLHAIETRRELALEKNDKNRVRWVCKGTIPKLGPNVEVNDEEEICPWVLLASKWKKDVNWTVKTYNKVHKCLQTRTVKACTYKFLSSKIVEQVESNPAVPIRALQEQLQRRFKVDLSRMKTFRAKSEALNLVQGDFVTQYSLLRDYIVELQTRNPDTTVRVDVESEGNPHSETRTFRRIYICLGALKKGFAAGKRDFLGFDGAFMKGPFPGQILSAVGLDGNNGTYPLAYAVVETENISSWTWFLSCLGEDLGLNTNSNFTFITDRQKGILNAIADLFPCAENRYCVRHIRDNMRKQWRGKPFEDLLWTCATATHVQQFNKGMEELKKLNKDCYEWLKKIPPQHWSRSHFTGRAHSDVILNNLCETFNGKLNEGRDKPIITCLEFIREYLMKKIVNVEKAIGKCTGPLTPTAMQTLENIKKQAEDYRSVFCGNGKYQVSGPWMDQCAVDVVQQTCSCRKWELTGMPCKHAVATIWEMRKNSKDVGIPETWVHEVYWLKTWKQMYSFKIEPINGRSMWEKSVCPTTLVPPKHHVTIGRPKKKRRKSAYEIDDMVKGNSASRILQSVTCSKCNNIGHNARSCKGQKANAPSGSGGPGGSGKGKGKAG</sequence>
<evidence type="ECO:0000256" key="2">
    <source>
        <dbReference type="ARBA" id="ARBA00022771"/>
    </source>
</evidence>
<dbReference type="SMART" id="SM00575">
    <property type="entry name" value="ZnF_PMZ"/>
    <property type="match status" value="1"/>
</dbReference>
<dbReference type="InterPro" id="IPR007527">
    <property type="entry name" value="Znf_SWIM"/>
</dbReference>
<evidence type="ECO:0000256" key="4">
    <source>
        <dbReference type="PROSITE-ProRule" id="PRU00325"/>
    </source>
</evidence>
<dbReference type="Pfam" id="PF04434">
    <property type="entry name" value="SWIM"/>
    <property type="match status" value="1"/>
</dbReference>
<name>A0AA35YHB5_LACSI</name>